<dbReference type="GO" id="GO:0005815">
    <property type="term" value="C:microtubule organizing center"/>
    <property type="evidence" value="ECO:0007669"/>
    <property type="project" value="InterPro"/>
</dbReference>
<dbReference type="Pfam" id="PF07989">
    <property type="entry name" value="Cnn_1N"/>
    <property type="match status" value="1"/>
</dbReference>
<feature type="compositionally biased region" description="Basic and acidic residues" evidence="4">
    <location>
        <begin position="679"/>
        <end position="694"/>
    </location>
</feature>
<dbReference type="Pfam" id="PF07247">
    <property type="entry name" value="AATase"/>
    <property type="match status" value="1"/>
</dbReference>
<protein>
    <submittedName>
        <fullName evidence="7">Uncharacterized protein</fullName>
    </submittedName>
</protein>
<feature type="compositionally biased region" description="Basic and acidic residues" evidence="4">
    <location>
        <begin position="981"/>
        <end position="1006"/>
    </location>
</feature>
<feature type="compositionally biased region" description="Basic and acidic residues" evidence="4">
    <location>
        <begin position="622"/>
        <end position="637"/>
    </location>
</feature>
<dbReference type="InterPro" id="IPR010828">
    <property type="entry name" value="Atf2/Sli1-like"/>
</dbReference>
<dbReference type="GO" id="GO:0005737">
    <property type="term" value="C:cytoplasm"/>
    <property type="evidence" value="ECO:0007669"/>
    <property type="project" value="UniProtKB-SubCell"/>
</dbReference>
<organism evidence="7 8">
    <name type="scientific">Penicillium olsonii</name>
    <dbReference type="NCBI Taxonomy" id="99116"/>
    <lineage>
        <taxon>Eukaryota</taxon>
        <taxon>Fungi</taxon>
        <taxon>Dikarya</taxon>
        <taxon>Ascomycota</taxon>
        <taxon>Pezizomycotina</taxon>
        <taxon>Eurotiomycetes</taxon>
        <taxon>Eurotiomycetidae</taxon>
        <taxon>Eurotiales</taxon>
        <taxon>Aspergillaceae</taxon>
        <taxon>Penicillium</taxon>
    </lineage>
</organism>
<feature type="compositionally biased region" description="Polar residues" evidence="4">
    <location>
        <begin position="603"/>
        <end position="612"/>
    </location>
</feature>
<feature type="region of interest" description="Disordered" evidence="4">
    <location>
        <begin position="1878"/>
        <end position="1937"/>
    </location>
</feature>
<feature type="region of interest" description="Disordered" evidence="4">
    <location>
        <begin position="981"/>
        <end position="1019"/>
    </location>
</feature>
<dbReference type="Gene3D" id="3.30.559.10">
    <property type="entry name" value="Chloramphenicol acetyltransferase-like domain"/>
    <property type="match status" value="1"/>
</dbReference>
<proteinExistence type="predicted"/>
<evidence type="ECO:0000256" key="2">
    <source>
        <dbReference type="ARBA" id="ARBA00022490"/>
    </source>
</evidence>
<evidence type="ECO:0000256" key="3">
    <source>
        <dbReference type="SAM" id="Coils"/>
    </source>
</evidence>
<dbReference type="SUPFAM" id="SSF52777">
    <property type="entry name" value="CoA-dependent acyltransferases"/>
    <property type="match status" value="2"/>
</dbReference>
<dbReference type="InterPro" id="IPR023213">
    <property type="entry name" value="CAT-like_dom_sf"/>
</dbReference>
<keyword evidence="2" id="KW-0963">Cytoplasm</keyword>
<feature type="domain" description="Mto1-like Mto2p-binding" evidence="6">
    <location>
        <begin position="1720"/>
        <end position="1766"/>
    </location>
</feature>
<dbReference type="Pfam" id="PF12808">
    <property type="entry name" value="Mto2_bdg"/>
    <property type="match status" value="2"/>
</dbReference>
<feature type="domain" description="Centrosomin N-terminal motif 1" evidence="5">
    <location>
        <begin position="918"/>
        <end position="990"/>
    </location>
</feature>
<dbReference type="EMBL" id="CAJVOS010000071">
    <property type="protein sequence ID" value="CAG8244888.1"/>
    <property type="molecule type" value="Genomic_DNA"/>
</dbReference>
<reference evidence="7" key="1">
    <citation type="submission" date="2021-07" db="EMBL/GenBank/DDBJ databases">
        <authorList>
            <person name="Branca A.L. A."/>
        </authorList>
    </citation>
    <scope>NUCLEOTIDE SEQUENCE</scope>
</reference>
<evidence type="ECO:0000313" key="7">
    <source>
        <dbReference type="EMBL" id="CAG8244888.1"/>
    </source>
</evidence>
<dbReference type="PANTHER" id="PTHR28037:SF1">
    <property type="entry name" value="ALCOHOL O-ACETYLTRANSFERASE 1-RELATED"/>
    <property type="match status" value="1"/>
</dbReference>
<dbReference type="Proteomes" id="UP001153618">
    <property type="component" value="Unassembled WGS sequence"/>
</dbReference>
<feature type="region of interest" description="Disordered" evidence="4">
    <location>
        <begin position="809"/>
        <end position="870"/>
    </location>
</feature>
<keyword evidence="8" id="KW-1185">Reference proteome</keyword>
<comment type="subcellular location">
    <subcellularLocation>
        <location evidence="1">Cytoplasm</location>
    </subcellularLocation>
</comment>
<dbReference type="OrthoDB" id="10255000at2759"/>
<dbReference type="GO" id="GO:0008080">
    <property type="term" value="F:N-acetyltransferase activity"/>
    <property type="evidence" value="ECO:0007669"/>
    <property type="project" value="TreeGrafter"/>
</dbReference>
<dbReference type="PANTHER" id="PTHR28037">
    <property type="entry name" value="ALCOHOL O-ACETYLTRANSFERASE 1-RELATED"/>
    <property type="match status" value="1"/>
</dbReference>
<name>A0A9W4N3R3_PENOL</name>
<evidence type="ECO:0000259" key="6">
    <source>
        <dbReference type="Pfam" id="PF12808"/>
    </source>
</evidence>
<dbReference type="InterPro" id="IPR024545">
    <property type="entry name" value="Mto1-like_Mto2p-bd"/>
</dbReference>
<feature type="compositionally biased region" description="Polar residues" evidence="4">
    <location>
        <begin position="1819"/>
        <end position="1831"/>
    </location>
</feature>
<evidence type="ECO:0000259" key="5">
    <source>
        <dbReference type="Pfam" id="PF07989"/>
    </source>
</evidence>
<evidence type="ECO:0000313" key="8">
    <source>
        <dbReference type="Proteomes" id="UP001153618"/>
    </source>
</evidence>
<feature type="compositionally biased region" description="Polar residues" evidence="4">
    <location>
        <begin position="651"/>
        <end position="664"/>
    </location>
</feature>
<evidence type="ECO:0000256" key="4">
    <source>
        <dbReference type="SAM" id="MobiDB-lite"/>
    </source>
</evidence>
<evidence type="ECO:0000256" key="1">
    <source>
        <dbReference type="ARBA" id="ARBA00004496"/>
    </source>
</evidence>
<dbReference type="InterPro" id="IPR052058">
    <property type="entry name" value="Alcohol_O-acetyltransferase"/>
</dbReference>
<feature type="coiled-coil region" evidence="3">
    <location>
        <begin position="1211"/>
        <end position="1545"/>
    </location>
</feature>
<dbReference type="InterPro" id="IPR012943">
    <property type="entry name" value="Cnn_1N"/>
</dbReference>
<gene>
    <name evidence="7" type="ORF">POLS_LOCUS8631</name>
</gene>
<accession>A0A9W4N3R3</accession>
<feature type="coiled-coil region" evidence="3">
    <location>
        <begin position="1082"/>
        <end position="1109"/>
    </location>
</feature>
<feature type="region of interest" description="Disordered" evidence="4">
    <location>
        <begin position="1765"/>
        <end position="1847"/>
    </location>
</feature>
<feature type="compositionally biased region" description="Basic and acidic residues" evidence="4">
    <location>
        <begin position="1878"/>
        <end position="1898"/>
    </location>
</feature>
<sequence length="1937" mass="217201">MDDQQLVRVRVPGHIEKYSTTRSHLGIYNNVALTARYKWSVEPSTPVKSILFHALSKPICDHPILSAVPVGIETSNPCFVCLPEIRLNEVVTFASNDLDPGLHWKECLDKMLEEQHNWPFQLDHDRALPFWRVAVLESKRIPSSFTIAFVFHHALMDTRSALSLHEELEAHMNEFNGACGRVTPQDFIKTSSNDLIPPLEELYELPVSQEFVRSQENSSEPGTDSWTGSPQSLPVKTRFSSLWLSTSETKAIAAQSKKEGSSVTAALQTLVASCLFAILPQEYNRLQADCAVSLRGFLPQPVTVTTLGSYAGVVSTVYQRSSFDWNEARRTKTEITQAMARKGSDMSVGYLKLIDNQHQWMLQKLGRKRMAAFELSNVGMASPLRKESCFEVEDMLFSQSASACSAAIKISAVTGRDGQLALGLTWQEGVVDDELIGLLLSDMVDSHSPITAEEVETQTPPTATSTFHQSVALDADSSSVYFMAEDIPGGIPPISVTRSEHDAQPSEPEEDPEFTMTSAQLDLDDHSFIPSVTDESLFQPSENGDERVNNQTLIEEHEMRRKLMDIESSFLPEPSTIDVAAKGPMVGADDTYLVGVPKEDGADTTQDSSQLSFGEPETDQTGQHERNEEDPRSHLDPETAGPAEDDDPIEQTDSMIDSLSSSPTAAAVLRRNQSTLSENARDNDQMSQDERPFRSDYSMAHNESQLTPSKLQNSTRSLSPGASRLFSDQGGSAASSRRPSRPKYLTSRQSSHRLSHSSMASNNTEMTNSDATLGADYALQSGGATSDNYGSLNTGSRAQIARTTSLGSMASGVSGYSEENSVEKRNAPGADSNLQTLEEEGSPKSRAGPAAEEEASAPATPKAKQQENAVPTDTVIAERVKGIQVPTTFAQRFREDFQPQEKRAGASTPFAKSGRNLTLKEQSSTIDRLAKENFDLKMRIHFLNEALNKRSEEGIKEMISENVELKSDKVKLSKDNQSLKRKIRDLEKQVKDHQSDKDSMVNHDPEASEDGDRESAQDEEIIFLRERVDTYELEIERMRSETIARESEKRRLAEMVKSLTDNRAGESEAGAREERDMWKDILDAETSAREQAEEENRRLRDESVRLRSEMYRSDHSGDRGSSSTLVVELGLLKQENAELRKEVSAQTSMLTSRNREKERLYQEIEELKLGERRHPRSMTGDSIFDRSVSRAHIRPSSQASDGAISRSDMDRDELEARNGQLRDMVATLKLDNQAIRAQLEEYMAELEALDKAYQADVDQAEEEILAAQQERDQALHMADERDAAFQDLRAEAQEELDALGDELDQKVMECQRQNEELKNQHENLKVLQGEMRSASEGIIRLEEDAQNNLSAYKSVQHELQETNREMEAVEKSLFEANTKVQRLTVQIESSQNEIAFLREEQDGDKIRIGDLESDLKNYHTSLVSEKEKTRELEQRLADERHQREVVGSKEKQDVQRIMNELNREASASKEEVRRLKKSLAAQEIETSTWRERLMDLENNLRETLGDLSGSRSSLITNIMKLQKELESTALELESIRSQLDEKETLLRNRDALLESHGLESRKLSELLDRERHARRADKQSFESSLKSHQQASRTITQSNSRITDLEKARTEDRKRYASLEQQFKDQLSERNILFLSIWTRLSGLCGPDWAHSNSLINGNLPSQEVIGNMLFWPGFSRNLILAMKTVETVMAGFKSRIKSVDHELTKRYQTLEISYNGRIKKLERLEEAVRNMRPVRGQSGSSPEVSKLRGENRLLKAELNLLQSNSRGHGHASAGPRSPSIASAAESERSLARSGSTIGPERSRPEKGHTRSATGLPIPSQSSSSTLTNNAGAMVARTRSSHSGFDGQDEKWVHRLHELERRLKSEREGRLLDRSGARKRLEERDAENQRLRDQLTRERTRRGPSGTITDGSRNRPPVSDDTHSSSEGEGITVEVEV</sequence>
<dbReference type="Gene3D" id="3.30.559.30">
    <property type="entry name" value="Nonribosomal peptide synthetase, condensation domain"/>
    <property type="match status" value="1"/>
</dbReference>
<feature type="domain" description="Mto1-like Mto2p-binding" evidence="6">
    <location>
        <begin position="1851"/>
        <end position="1902"/>
    </location>
</feature>
<feature type="region of interest" description="Disordered" evidence="4">
    <location>
        <begin position="591"/>
        <end position="769"/>
    </location>
</feature>
<keyword evidence="3" id="KW-0175">Coiled coil</keyword>
<feature type="compositionally biased region" description="Acidic residues" evidence="4">
    <location>
        <begin position="1007"/>
        <end position="1019"/>
    </location>
</feature>
<feature type="compositionally biased region" description="Polar residues" evidence="4">
    <location>
        <begin position="701"/>
        <end position="720"/>
    </location>
</feature>
<feature type="compositionally biased region" description="Polar residues" evidence="4">
    <location>
        <begin position="1581"/>
        <end position="1602"/>
    </location>
</feature>
<feature type="region of interest" description="Disordered" evidence="4">
    <location>
        <begin position="1574"/>
        <end position="1607"/>
    </location>
</feature>
<feature type="region of interest" description="Disordered" evidence="4">
    <location>
        <begin position="213"/>
        <end position="232"/>
    </location>
</feature>
<comment type="caution">
    <text evidence="7">The sequence shown here is derived from an EMBL/GenBank/DDBJ whole genome shotgun (WGS) entry which is preliminary data.</text>
</comment>